<dbReference type="InterPro" id="IPR022390">
    <property type="entry name" value="HBDC"/>
</dbReference>
<evidence type="ECO:0000313" key="13">
    <source>
        <dbReference type="Proteomes" id="UP000520052"/>
    </source>
</evidence>
<evidence type="ECO:0000256" key="1">
    <source>
        <dbReference type="ARBA" id="ARBA00010021"/>
    </source>
</evidence>
<accession>A0A7K4NGG4</accession>
<evidence type="ECO:0000313" key="15">
    <source>
        <dbReference type="Proteomes" id="UP000547822"/>
    </source>
</evidence>
<evidence type="ECO:0000313" key="11">
    <source>
        <dbReference type="EMBL" id="NWK08457.1"/>
    </source>
</evidence>
<evidence type="ECO:0000313" key="6">
    <source>
        <dbReference type="EMBL" id="NWJ28439.1"/>
    </source>
</evidence>
<evidence type="ECO:0000313" key="12">
    <source>
        <dbReference type="EMBL" id="NWK13339.1"/>
    </source>
</evidence>
<feature type="domain" description="3-octaprenyl-4-hydroxybenzoate carboxy-lyase-like Rift-related" evidence="2">
    <location>
        <begin position="120"/>
        <end position="315"/>
    </location>
</feature>
<name>A0A7K4NGG4_9ARCH</name>
<dbReference type="Gene3D" id="3.40.1670.10">
    <property type="entry name" value="UbiD C-terminal domain-like"/>
    <property type="match status" value="1"/>
</dbReference>
<evidence type="ECO:0000259" key="2">
    <source>
        <dbReference type="Pfam" id="PF01977"/>
    </source>
</evidence>
<sequence>MPIEDIHEFITELEKNGELKRVKTEVDSNLEIAEILRREMYSNGSAILFENVKGYDIPVLGNAFGSMKRLEIGLEMTDFTEIGQRIADMTKMDIPSGFLNKIKKLPELSKMASSFPKAETRGPVTEITSSDASFDDLPILKSWPNDAGRFITLGLVATKHPETGVRNLGVYRMQVIDKTHAIMHWQKHKRGAHHGDISKDRGEKIPVAIIIGGEPATIFSSIAPVPEGLDKYLFAGITRKQGIKTVKCKTIDLDVPANAEIVLEGYVDPEDTRDEGPFGDHTGYYTPAEPFPTFTLTGIMRRKDPIYVTTVVGKPILEDAYIGKVIERSFLPLIQMLQPEVVDYSMPAAGWFQGLAIISIKKRYPGQAKKVMMGLWGMGQLSLTKMFVVVDDDINVHDMNDVIWAITTRTDAARDTIIINNTPTDTLDPASPLVNLGSKMGIDATQKTKEEGYEREIQQQVKVDDKTKNLVDSKWSDYGL</sequence>
<gene>
    <name evidence="10" type="ORF">HX840_00430</name>
    <name evidence="6" type="ORF">HX848_03490</name>
    <name evidence="7" type="ORF">HX850_03365</name>
    <name evidence="11" type="ORF">HX852_01455</name>
    <name evidence="12" type="ORF">HX853_01675</name>
    <name evidence="9" type="ORF">HX854_04095</name>
    <name evidence="8" type="ORF">HX858_03925</name>
    <name evidence="5" type="ORF">HX860_00410</name>
</gene>
<evidence type="ECO:0000313" key="9">
    <source>
        <dbReference type="EMBL" id="NWJ83896.1"/>
    </source>
</evidence>
<reference evidence="13 14" key="1">
    <citation type="journal article" date="2019" name="Environ. Microbiol.">
        <title>Genomics insights into ecotype formation of ammonia-oxidizing archaea in the deep ocean.</title>
        <authorList>
            <person name="Wang Y."/>
            <person name="Huang J.M."/>
            <person name="Cui G.J."/>
            <person name="Nunoura T."/>
            <person name="Takaki Y."/>
            <person name="Li W.L."/>
            <person name="Li J."/>
            <person name="Gao Z.M."/>
            <person name="Takai K."/>
            <person name="Zhang A.Q."/>
            <person name="Stepanauskas R."/>
        </authorList>
    </citation>
    <scope>NUCLEOTIDE SEQUENCE [LARGE SCALE GENOMIC DNA]</scope>
    <source>
        <strain evidence="7 18">C4</strain>
        <strain evidence="11 16">D1a</strain>
        <strain evidence="5 20">L14</strain>
        <strain evidence="8 19">L15a</strain>
        <strain evidence="12 14">L19a</strain>
        <strain evidence="6 17">T1L11</strain>
        <strain evidence="10 15">T1L9</strain>
        <strain evidence="9 13">T3L1</strain>
    </source>
</reference>
<dbReference type="SUPFAM" id="SSF50475">
    <property type="entry name" value="FMN-binding split barrel"/>
    <property type="match status" value="1"/>
</dbReference>
<evidence type="ECO:0000313" key="16">
    <source>
        <dbReference type="Proteomes" id="UP000549797"/>
    </source>
</evidence>
<evidence type="ECO:0000313" key="19">
    <source>
        <dbReference type="Proteomes" id="UP000575480"/>
    </source>
</evidence>
<comment type="caution">
    <text evidence="10">The sequence shown here is derived from an EMBL/GenBank/DDBJ whole genome shotgun (WGS) entry which is preliminary data.</text>
</comment>
<dbReference type="NCBIfam" id="TIGR03701">
    <property type="entry name" value="mena_SCO4490"/>
    <property type="match status" value="1"/>
</dbReference>
<dbReference type="EMBL" id="JACATH010000002">
    <property type="protein sequence ID" value="NWJ56893.1"/>
    <property type="molecule type" value="Genomic_DNA"/>
</dbReference>
<dbReference type="EMBL" id="JACATC010000004">
    <property type="protein sequence ID" value="NWJ83896.1"/>
    <property type="molecule type" value="Genomic_DNA"/>
</dbReference>
<dbReference type="Proteomes" id="UP000547822">
    <property type="component" value="Unassembled WGS sequence"/>
</dbReference>
<evidence type="ECO:0000313" key="17">
    <source>
        <dbReference type="Proteomes" id="UP000563820"/>
    </source>
</evidence>
<dbReference type="EMBL" id="JACATJ010000001">
    <property type="protein sequence ID" value="NWK08457.1"/>
    <property type="molecule type" value="Genomic_DNA"/>
</dbReference>
<dbReference type="Pfam" id="PF01977">
    <property type="entry name" value="UbiD"/>
    <property type="match status" value="1"/>
</dbReference>
<dbReference type="InterPro" id="IPR048304">
    <property type="entry name" value="UbiD_Rift_dom"/>
</dbReference>
<dbReference type="Proteomes" id="UP000568446">
    <property type="component" value="Unassembled WGS sequence"/>
</dbReference>
<reference evidence="10" key="2">
    <citation type="submission" date="2020-06" db="EMBL/GenBank/DDBJ databases">
        <authorList>
            <person name="Wang Y."/>
        </authorList>
    </citation>
    <scope>NUCLEOTIDE SEQUENCE</scope>
    <source>
        <strain evidence="7">C4</strain>
        <strain evidence="11">D1a</strain>
        <strain evidence="5">L14</strain>
        <strain evidence="8">L15a</strain>
        <strain evidence="12">L19a</strain>
        <strain evidence="6">T1L11</strain>
        <strain evidence="10">T1L9</strain>
        <strain evidence="9">T3L1</strain>
    </source>
</reference>
<dbReference type="SUPFAM" id="SSF143968">
    <property type="entry name" value="UbiD C-terminal domain-like"/>
    <property type="match status" value="1"/>
</dbReference>
<organism evidence="10 15">
    <name type="scientific">Marine Group I thaumarchaeote</name>
    <dbReference type="NCBI Taxonomy" id="2511932"/>
    <lineage>
        <taxon>Archaea</taxon>
        <taxon>Nitrososphaerota</taxon>
        <taxon>Marine Group I</taxon>
    </lineage>
</organism>
<dbReference type="Pfam" id="PF20696">
    <property type="entry name" value="UbiD_C"/>
    <property type="match status" value="1"/>
</dbReference>
<dbReference type="Proteomes" id="UP000535457">
    <property type="component" value="Unassembled WGS sequence"/>
</dbReference>
<evidence type="ECO:0000313" key="20">
    <source>
        <dbReference type="Proteomes" id="UP000587702"/>
    </source>
</evidence>
<dbReference type="EMBL" id="JACATI010000001">
    <property type="protein sequence ID" value="NWJ19538.1"/>
    <property type="molecule type" value="Genomic_DNA"/>
</dbReference>
<dbReference type="Proteomes" id="UP000563820">
    <property type="component" value="Unassembled WGS sequence"/>
</dbReference>
<dbReference type="AlphaFoldDB" id="A0A7K4NGG4"/>
<evidence type="ECO:0000313" key="14">
    <source>
        <dbReference type="Proteomes" id="UP000535457"/>
    </source>
</evidence>
<evidence type="ECO:0000313" key="8">
    <source>
        <dbReference type="EMBL" id="NWJ56893.1"/>
    </source>
</evidence>
<feature type="domain" description="3-octaprenyl-4-hydroxybenzoate carboxy-lyase-like N-terminal" evidence="3">
    <location>
        <begin position="10"/>
        <end position="85"/>
    </location>
</feature>
<protein>
    <submittedName>
        <fullName evidence="10">Menaquinone biosynthesis decarboxylase</fullName>
    </submittedName>
</protein>
<dbReference type="Proteomes" id="UP000575480">
    <property type="component" value="Unassembled WGS sequence"/>
</dbReference>
<dbReference type="InterPro" id="IPR002830">
    <property type="entry name" value="UbiD"/>
</dbReference>
<proteinExistence type="inferred from homology"/>
<evidence type="ECO:0000259" key="4">
    <source>
        <dbReference type="Pfam" id="PF20696"/>
    </source>
</evidence>
<dbReference type="GO" id="GO:0005737">
    <property type="term" value="C:cytoplasm"/>
    <property type="evidence" value="ECO:0007669"/>
    <property type="project" value="TreeGrafter"/>
</dbReference>
<dbReference type="EMBL" id="JACATD010000001">
    <property type="protein sequence ID" value="NWK00376.1"/>
    <property type="molecule type" value="Genomic_DNA"/>
</dbReference>
<dbReference type="FunFam" id="3.40.1670.10:FF:000002">
    <property type="entry name" value="Menaquinone biosynthesis decarboxylase"/>
    <property type="match status" value="1"/>
</dbReference>
<dbReference type="NCBIfam" id="TIGR00148">
    <property type="entry name" value="UbiD family decarboxylase"/>
    <property type="match status" value="1"/>
</dbReference>
<evidence type="ECO:0000259" key="3">
    <source>
        <dbReference type="Pfam" id="PF20695"/>
    </source>
</evidence>
<dbReference type="InterPro" id="IPR049383">
    <property type="entry name" value="UbiD-like_N"/>
</dbReference>
<feature type="domain" description="3-octaprenyl-4-hydroxybenzoate carboxy-lyase-like C-terminal" evidence="4">
    <location>
        <begin position="321"/>
        <end position="444"/>
    </location>
</feature>
<dbReference type="Proteomes" id="UP000587702">
    <property type="component" value="Unassembled WGS sequence"/>
</dbReference>
<comment type="similarity">
    <text evidence="1">Belongs to the UbiD family.</text>
</comment>
<evidence type="ECO:0000313" key="5">
    <source>
        <dbReference type="EMBL" id="NWJ19538.1"/>
    </source>
</evidence>
<dbReference type="InterPro" id="IPR049381">
    <property type="entry name" value="UbiD-like_C"/>
</dbReference>
<dbReference type="PANTHER" id="PTHR30108:SF17">
    <property type="entry name" value="FERULIC ACID DECARBOXYLASE 1"/>
    <property type="match status" value="1"/>
</dbReference>
<dbReference type="Proteomes" id="UP000520052">
    <property type="component" value="Unassembled WGS sequence"/>
</dbReference>
<dbReference type="Pfam" id="PF20695">
    <property type="entry name" value="UbiD_N"/>
    <property type="match status" value="1"/>
</dbReference>
<evidence type="ECO:0000313" key="10">
    <source>
        <dbReference type="EMBL" id="NWK00376.1"/>
    </source>
</evidence>
<dbReference type="Proteomes" id="UP000549797">
    <property type="component" value="Unassembled WGS sequence"/>
</dbReference>
<dbReference type="EMBL" id="JACATE010000004">
    <property type="protein sequence ID" value="NWJ28439.1"/>
    <property type="molecule type" value="Genomic_DNA"/>
</dbReference>
<dbReference type="PANTHER" id="PTHR30108">
    <property type="entry name" value="3-OCTAPRENYL-4-HYDROXYBENZOATE CARBOXY-LYASE-RELATED"/>
    <property type="match status" value="1"/>
</dbReference>
<evidence type="ECO:0000313" key="7">
    <source>
        <dbReference type="EMBL" id="NWJ29936.1"/>
    </source>
</evidence>
<dbReference type="GO" id="GO:0016831">
    <property type="term" value="F:carboxy-lyase activity"/>
    <property type="evidence" value="ECO:0007669"/>
    <property type="project" value="InterPro"/>
</dbReference>
<dbReference type="EMBL" id="JACATK010000014">
    <property type="protein sequence ID" value="NWJ29936.1"/>
    <property type="molecule type" value="Genomic_DNA"/>
</dbReference>
<evidence type="ECO:0000313" key="18">
    <source>
        <dbReference type="Proteomes" id="UP000568446"/>
    </source>
</evidence>
<dbReference type="EMBL" id="JACATG010000001">
    <property type="protein sequence ID" value="NWK13339.1"/>
    <property type="molecule type" value="Genomic_DNA"/>
</dbReference>